<organism evidence="1 2">
    <name type="scientific">Corallococcus exercitus</name>
    <dbReference type="NCBI Taxonomy" id="2316736"/>
    <lineage>
        <taxon>Bacteria</taxon>
        <taxon>Pseudomonadati</taxon>
        <taxon>Myxococcota</taxon>
        <taxon>Myxococcia</taxon>
        <taxon>Myxococcales</taxon>
        <taxon>Cystobacterineae</taxon>
        <taxon>Myxococcaceae</taxon>
        <taxon>Corallococcus</taxon>
    </lineage>
</organism>
<comment type="caution">
    <text evidence="1">The sequence shown here is derived from an EMBL/GenBank/DDBJ whole genome shotgun (WGS) entry which is preliminary data.</text>
</comment>
<proteinExistence type="predicted"/>
<dbReference type="EMBL" id="JABFJV010000035">
    <property type="protein sequence ID" value="NOK33322.1"/>
    <property type="molecule type" value="Genomic_DNA"/>
</dbReference>
<gene>
    <name evidence="1" type="ORF">HMI49_08955</name>
</gene>
<protein>
    <submittedName>
        <fullName evidence="1">Uncharacterized protein</fullName>
    </submittedName>
</protein>
<accession>A0A7Y4NRV9</accession>
<keyword evidence="2" id="KW-1185">Reference proteome</keyword>
<evidence type="ECO:0000313" key="2">
    <source>
        <dbReference type="Proteomes" id="UP000563426"/>
    </source>
</evidence>
<reference evidence="1 2" key="1">
    <citation type="submission" date="2020-05" db="EMBL/GenBank/DDBJ databases">
        <authorList>
            <person name="Whitworth D."/>
        </authorList>
    </citation>
    <scope>NUCLEOTIDE SEQUENCE [LARGE SCALE GENOMIC DNA]</scope>
    <source>
        <strain evidence="1 2">AB043B</strain>
    </source>
</reference>
<sequence>MHFTNDLYRRERGGSCAAANDGSCFVNPRGQLEPMASEDQAEGVVADLDLDMIKEVGR</sequence>
<dbReference type="AlphaFoldDB" id="A0A7Y4NRV9"/>
<name>A0A7Y4NRV9_9BACT</name>
<dbReference type="Proteomes" id="UP000563426">
    <property type="component" value="Unassembled WGS sequence"/>
</dbReference>
<dbReference type="RefSeq" id="WP_171433976.1">
    <property type="nucleotide sequence ID" value="NZ_JABFJV010000035.1"/>
</dbReference>
<evidence type="ECO:0000313" key="1">
    <source>
        <dbReference type="EMBL" id="NOK33322.1"/>
    </source>
</evidence>